<dbReference type="Proteomes" id="UP000887567">
    <property type="component" value="Unplaced"/>
</dbReference>
<comment type="subcellular location">
    <subcellularLocation>
        <location evidence="1">Apical cell membrane</location>
        <topology evidence="1">Multi-pass membrane protein</topology>
    </subcellularLocation>
</comment>
<evidence type="ECO:0000256" key="14">
    <source>
        <dbReference type="ARBA" id="ARBA00052732"/>
    </source>
</evidence>
<feature type="transmembrane region" description="Helical" evidence="20">
    <location>
        <begin position="76"/>
        <end position="100"/>
    </location>
</feature>
<dbReference type="OMA" id="VTGINCW"/>
<dbReference type="AlphaFoldDB" id="A0A913WU34"/>
<organism evidence="21 22">
    <name type="scientific">Exaiptasia diaphana</name>
    <name type="common">Tropical sea anemone</name>
    <name type="synonym">Aiptasia pulchella</name>
    <dbReference type="NCBI Taxonomy" id="2652724"/>
    <lineage>
        <taxon>Eukaryota</taxon>
        <taxon>Metazoa</taxon>
        <taxon>Cnidaria</taxon>
        <taxon>Anthozoa</taxon>
        <taxon>Hexacorallia</taxon>
        <taxon>Actiniaria</taxon>
        <taxon>Aiptasiidae</taxon>
        <taxon>Exaiptasia</taxon>
    </lineage>
</organism>
<keyword evidence="3" id="KW-0813">Transport</keyword>
<evidence type="ECO:0000256" key="13">
    <source>
        <dbReference type="ARBA" id="ARBA00052179"/>
    </source>
</evidence>
<dbReference type="PANTHER" id="PTHR11785:SF512">
    <property type="entry name" value="SOBREMESA, ISOFORM B"/>
    <property type="match status" value="1"/>
</dbReference>
<evidence type="ECO:0000256" key="19">
    <source>
        <dbReference type="SAM" id="MobiDB-lite"/>
    </source>
</evidence>
<feature type="transmembrane region" description="Helical" evidence="20">
    <location>
        <begin position="196"/>
        <end position="213"/>
    </location>
</feature>
<keyword evidence="9" id="KW-1015">Disulfide bond</keyword>
<keyword evidence="5" id="KW-0597">Phosphoprotein</keyword>
<comment type="catalytic activity">
    <reaction evidence="10">
        <text>L-lysine(out) + L-arginine(in) = L-lysine(in) + L-arginine(out)</text>
        <dbReference type="Rhea" id="RHEA:70827"/>
        <dbReference type="ChEBI" id="CHEBI:32551"/>
        <dbReference type="ChEBI" id="CHEBI:32682"/>
    </reaction>
    <physiologicalReaction direction="left-to-right" evidence="10">
        <dbReference type="Rhea" id="RHEA:70828"/>
    </physiologicalReaction>
</comment>
<feature type="transmembrane region" description="Helical" evidence="20">
    <location>
        <begin position="270"/>
        <end position="297"/>
    </location>
</feature>
<feature type="transmembrane region" description="Helical" evidence="20">
    <location>
        <begin position="452"/>
        <end position="469"/>
    </location>
</feature>
<evidence type="ECO:0000256" key="20">
    <source>
        <dbReference type="SAM" id="Phobius"/>
    </source>
</evidence>
<evidence type="ECO:0000256" key="1">
    <source>
        <dbReference type="ARBA" id="ARBA00004424"/>
    </source>
</evidence>
<feature type="transmembrane region" description="Helical" evidence="20">
    <location>
        <begin position="44"/>
        <end position="64"/>
    </location>
</feature>
<evidence type="ECO:0000313" key="22">
    <source>
        <dbReference type="Proteomes" id="UP000887567"/>
    </source>
</evidence>
<reference evidence="21" key="1">
    <citation type="submission" date="2022-11" db="UniProtKB">
        <authorList>
            <consortium name="EnsemblMetazoa"/>
        </authorList>
    </citation>
    <scope>IDENTIFICATION</scope>
</reference>
<evidence type="ECO:0000256" key="2">
    <source>
        <dbReference type="ARBA" id="ARBA00009523"/>
    </source>
</evidence>
<name>A0A913WU34_EXADI</name>
<evidence type="ECO:0000256" key="18">
    <source>
        <dbReference type="ARBA" id="ARBA00093193"/>
    </source>
</evidence>
<feature type="transmembrane region" description="Helical" evidence="20">
    <location>
        <begin position="425"/>
        <end position="446"/>
    </location>
</feature>
<dbReference type="InterPro" id="IPR050598">
    <property type="entry name" value="AminoAcid_Transporter"/>
</dbReference>
<keyword evidence="7 20" id="KW-1133">Transmembrane helix</keyword>
<evidence type="ECO:0000256" key="11">
    <source>
        <dbReference type="ARBA" id="ARBA00051814"/>
    </source>
</evidence>
<feature type="region of interest" description="Disordered" evidence="19">
    <location>
        <begin position="1"/>
        <end position="27"/>
    </location>
</feature>
<evidence type="ECO:0000313" key="21">
    <source>
        <dbReference type="EnsemblMetazoa" id="XP_020894136.1"/>
    </source>
</evidence>
<proteinExistence type="inferred from homology"/>
<evidence type="ECO:0000256" key="3">
    <source>
        <dbReference type="ARBA" id="ARBA00022448"/>
    </source>
</evidence>
<evidence type="ECO:0000256" key="6">
    <source>
        <dbReference type="ARBA" id="ARBA00022692"/>
    </source>
</evidence>
<dbReference type="InterPro" id="IPR002293">
    <property type="entry name" value="AA/rel_permease1"/>
</dbReference>
<dbReference type="PANTHER" id="PTHR11785">
    <property type="entry name" value="AMINO ACID TRANSPORTER"/>
    <property type="match status" value="1"/>
</dbReference>
<dbReference type="GeneID" id="110233209"/>
<evidence type="ECO:0000256" key="12">
    <source>
        <dbReference type="ARBA" id="ARBA00051835"/>
    </source>
</evidence>
<dbReference type="Pfam" id="PF13520">
    <property type="entry name" value="AA_permease_2"/>
    <property type="match status" value="1"/>
</dbReference>
<evidence type="ECO:0000256" key="4">
    <source>
        <dbReference type="ARBA" id="ARBA00022475"/>
    </source>
</evidence>
<dbReference type="KEGG" id="epa:110233209"/>
<evidence type="ECO:0000256" key="7">
    <source>
        <dbReference type="ARBA" id="ARBA00022989"/>
    </source>
</evidence>
<dbReference type="Gene3D" id="1.20.1740.10">
    <property type="entry name" value="Amino acid/polyamine transporter I"/>
    <property type="match status" value="1"/>
</dbReference>
<comment type="catalytic activity">
    <reaction evidence="11">
        <text>L-cystine(out) + L-arginine(in) = L-cystine(in) + L-arginine(out)</text>
        <dbReference type="Rhea" id="RHEA:71075"/>
        <dbReference type="ChEBI" id="CHEBI:32682"/>
        <dbReference type="ChEBI" id="CHEBI:35491"/>
    </reaction>
    <physiologicalReaction direction="left-to-right" evidence="11">
        <dbReference type="Rhea" id="RHEA:71076"/>
    </physiologicalReaction>
</comment>
<dbReference type="OrthoDB" id="6019542at2759"/>
<feature type="transmembrane region" description="Helical" evidence="20">
    <location>
        <begin position="317"/>
        <end position="343"/>
    </location>
</feature>
<comment type="catalytic activity">
    <reaction evidence="13">
        <text>L-cysteine(out) + L-arginine(in) = L-cysteine(in) + L-arginine(out)</text>
        <dbReference type="Rhea" id="RHEA:71071"/>
        <dbReference type="ChEBI" id="CHEBI:32682"/>
        <dbReference type="ChEBI" id="CHEBI:35235"/>
    </reaction>
    <physiologicalReaction direction="left-to-right" evidence="13">
        <dbReference type="Rhea" id="RHEA:71072"/>
    </physiologicalReaction>
</comment>
<keyword evidence="8 20" id="KW-0472">Membrane</keyword>
<feature type="transmembrane region" description="Helical" evidence="20">
    <location>
        <begin position="363"/>
        <end position="382"/>
    </location>
</feature>
<feature type="transmembrane region" description="Helical" evidence="20">
    <location>
        <begin position="121"/>
        <end position="147"/>
    </location>
</feature>
<evidence type="ECO:0000256" key="16">
    <source>
        <dbReference type="ARBA" id="ARBA00079910"/>
    </source>
</evidence>
<evidence type="ECO:0000256" key="9">
    <source>
        <dbReference type="ARBA" id="ARBA00023157"/>
    </source>
</evidence>
<comment type="similarity">
    <text evidence="2">Belongs to the amino acid-polyamine-organocation (APC) superfamily.</text>
</comment>
<dbReference type="FunFam" id="1.20.1740.10:FF:000015">
    <property type="entry name" value="B(0,+)-type amino acid transporter 1"/>
    <property type="match status" value="1"/>
</dbReference>
<comment type="catalytic activity">
    <reaction evidence="12">
        <text>L-histidine(out) + L-arginine(in) = L-histidine(in) + L-arginine(out)</text>
        <dbReference type="Rhea" id="RHEA:71063"/>
        <dbReference type="ChEBI" id="CHEBI:32682"/>
        <dbReference type="ChEBI" id="CHEBI:57595"/>
    </reaction>
    <physiologicalReaction direction="left-to-right" evidence="12">
        <dbReference type="Rhea" id="RHEA:71064"/>
    </physiologicalReaction>
</comment>
<keyword evidence="22" id="KW-1185">Reference proteome</keyword>
<dbReference type="GO" id="GO:0016324">
    <property type="term" value="C:apical plasma membrane"/>
    <property type="evidence" value="ECO:0007669"/>
    <property type="project" value="UniProtKB-SubCell"/>
</dbReference>
<dbReference type="GO" id="GO:0015179">
    <property type="term" value="F:L-amino acid transmembrane transporter activity"/>
    <property type="evidence" value="ECO:0007669"/>
    <property type="project" value="TreeGrafter"/>
</dbReference>
<comment type="catalytic activity">
    <reaction evidence="14">
        <text>L-leucine(out) + L-arginine(in) = L-leucine(in) + L-arginine(out)</text>
        <dbReference type="Rhea" id="RHEA:71059"/>
        <dbReference type="ChEBI" id="CHEBI:32682"/>
        <dbReference type="ChEBI" id="CHEBI:57427"/>
    </reaction>
    <physiologicalReaction direction="left-to-right" evidence="14">
        <dbReference type="Rhea" id="RHEA:71060"/>
    </physiologicalReaction>
</comment>
<dbReference type="EnsemblMetazoa" id="XM_021038477.2">
    <property type="protein sequence ID" value="XP_020894136.1"/>
    <property type="gene ID" value="LOC110233209"/>
</dbReference>
<evidence type="ECO:0000256" key="15">
    <source>
        <dbReference type="ARBA" id="ARBA00074336"/>
    </source>
</evidence>
<evidence type="ECO:0000256" key="8">
    <source>
        <dbReference type="ARBA" id="ARBA00023136"/>
    </source>
</evidence>
<evidence type="ECO:0000256" key="5">
    <source>
        <dbReference type="ARBA" id="ARBA00022553"/>
    </source>
</evidence>
<feature type="transmembrane region" description="Helical" evidence="20">
    <location>
        <begin position="388"/>
        <end position="413"/>
    </location>
</feature>
<keyword evidence="6 20" id="KW-0812">Transmembrane</keyword>
<feature type="transmembrane region" description="Helical" evidence="20">
    <location>
        <begin position="167"/>
        <end position="184"/>
    </location>
</feature>
<keyword evidence="4" id="KW-1003">Cell membrane</keyword>
<comment type="catalytic activity">
    <reaction evidence="18">
        <text>L-phenylalanine(out) + L-arginine(in) = L-phenylalanine(in) + L-arginine(out)</text>
        <dbReference type="Rhea" id="RHEA:71067"/>
        <dbReference type="ChEBI" id="CHEBI:32682"/>
        <dbReference type="ChEBI" id="CHEBI:58095"/>
    </reaction>
    <physiologicalReaction direction="left-to-right" evidence="18">
        <dbReference type="Rhea" id="RHEA:71068"/>
    </physiologicalReaction>
</comment>
<sequence length="502" mass="54372">MAEKDTNSPSSGEEDAPASKIPLKPPIEDPEVCVEGKVELKKRVTLLSGISFIVGTVIGSGIFVSPTGILGMSNSIGLSLIVWLGCGILAMLSSLCYTELGTAVQKSGAEYAYLKEAFGPIPAFLFAWTGIIINRPAICAIVSLIFAEYVSKPFFPTCQPPEAVVKLLGLSCVVVVTGINCWSVRWATRVQRIFTFAKLLCIGMLVIIGIVELAKGKTENLQNAFEGSQTDPAKIGFAFYIGLWAYDGWNTLNYCTEEMKNPARDMPRAIVIGVSIITICYLIVNVAYITVLGGTGILASEAVAVSISNAYLGPVSWIIPLFVAASTFGTVNGVAFTSGRLTYVAARDGLLPSLLAMIQVKRLTPLPSMLLTSTIAICMLLPPGSNFMSLVGFFSFAAWLFYGGSFAALLWLRYSKPDMPRPYRVPIYIPIFMLLASIYLVIAPIVDKPLGSLIALAIILAGLPFYFFFKSKYVPQWFKDAVDSFTYGSQKLFDIALTEQCN</sequence>
<feature type="transmembrane region" description="Helical" evidence="20">
    <location>
        <begin position="233"/>
        <end position="249"/>
    </location>
</feature>
<evidence type="ECO:0000256" key="10">
    <source>
        <dbReference type="ARBA" id="ARBA00051323"/>
    </source>
</evidence>
<dbReference type="RefSeq" id="XP_020894136.1">
    <property type="nucleotide sequence ID" value="XM_021038477.2"/>
</dbReference>
<accession>A0A913WU34</accession>
<evidence type="ECO:0000256" key="17">
    <source>
        <dbReference type="ARBA" id="ARBA00083296"/>
    </source>
</evidence>
<dbReference type="PIRSF" id="PIRSF006060">
    <property type="entry name" value="AA_transporter"/>
    <property type="match status" value="1"/>
</dbReference>
<protein>
    <recommendedName>
        <fullName evidence="15">b(0,+)-type amino acid transporter 1</fullName>
    </recommendedName>
    <alternativeName>
        <fullName evidence="16">Glycoprotein-associated amino acid transporter b0,+AT1</fullName>
    </alternativeName>
    <alternativeName>
        <fullName evidence="17">Solute carrier family 7 member 9</fullName>
    </alternativeName>
</protein>